<dbReference type="PANTHER" id="PTHR11092">
    <property type="entry name" value="SUGAR NUCLEOTIDE EPIMERASE RELATED"/>
    <property type="match status" value="1"/>
</dbReference>
<gene>
    <name evidence="4" type="ORF">EDM22_09955</name>
</gene>
<dbReference type="OrthoDB" id="9801773at2"/>
<protein>
    <submittedName>
        <fullName evidence="4">TIGR01777 family protein</fullName>
    </submittedName>
</protein>
<feature type="domain" description="NAD-dependent epimerase/dehydratase" evidence="2">
    <location>
        <begin position="3"/>
        <end position="210"/>
    </location>
</feature>
<evidence type="ECO:0000313" key="5">
    <source>
        <dbReference type="Proteomes" id="UP000275048"/>
    </source>
</evidence>
<keyword evidence="5" id="KW-1185">Reference proteome</keyword>
<proteinExistence type="inferred from homology"/>
<dbReference type="InterPro" id="IPR013549">
    <property type="entry name" value="DUF1731"/>
</dbReference>
<dbReference type="Proteomes" id="UP000275048">
    <property type="component" value="Unassembled WGS sequence"/>
</dbReference>
<dbReference type="Pfam" id="PF01370">
    <property type="entry name" value="Epimerase"/>
    <property type="match status" value="1"/>
</dbReference>
<dbReference type="NCBIfam" id="TIGR01777">
    <property type="entry name" value="yfcH"/>
    <property type="match status" value="1"/>
</dbReference>
<reference evidence="4 5" key="1">
    <citation type="submission" date="2018-10" db="EMBL/GenBank/DDBJ databases">
        <title>Isolation, diversity and antibacterial activity of antinobacteria from the wheat rhizosphere soil.</title>
        <authorList>
            <person name="Sun T."/>
        </authorList>
    </citation>
    <scope>NUCLEOTIDE SEQUENCE [LARGE SCALE GENOMIC DNA]</scope>
    <source>
        <strain evidence="4 5">SJ-23</strain>
    </source>
</reference>
<sequence>MRVLIAGASGFIGTDLTARLAEEGHDVLRLVRRRAQGPDEVSWSPAAGIIDFTVMDRVDAVVNLSGASLARLPWTKRYREEILDSRIAATRTLTDAMRKAKRPPGVFLSGSAVGIYGDRPGESLTEHSPAGTGFLADVVAKWEAAAALAPHETRTVLLRTGIVVGHGGAMQRVGTLTKLGIAGRLSTGGQHWPWIALEDEVGAIAHLLDSELAGAVNLVGPVPATADRIMRALAKRMHRPYAIPVPAPLLELALGKAADDLLLSSQKVRPERLLADGFRFRHATVESALDAMLSPAPKAAASPPAAQPARAR</sequence>
<organism evidence="4 5">
    <name type="scientific">Agromyces tardus</name>
    <dbReference type="NCBI Taxonomy" id="2583849"/>
    <lineage>
        <taxon>Bacteria</taxon>
        <taxon>Bacillati</taxon>
        <taxon>Actinomycetota</taxon>
        <taxon>Actinomycetes</taxon>
        <taxon>Micrococcales</taxon>
        <taxon>Microbacteriaceae</taxon>
        <taxon>Agromyces</taxon>
    </lineage>
</organism>
<evidence type="ECO:0000259" key="2">
    <source>
        <dbReference type="Pfam" id="PF01370"/>
    </source>
</evidence>
<evidence type="ECO:0000313" key="4">
    <source>
        <dbReference type="EMBL" id="RNB49314.1"/>
    </source>
</evidence>
<dbReference type="InterPro" id="IPR010099">
    <property type="entry name" value="SDR39U1"/>
</dbReference>
<comment type="similarity">
    <text evidence="1">Belongs to the NAD(P)-dependent epimerase/dehydratase family. SDR39U1 subfamily.</text>
</comment>
<evidence type="ECO:0000259" key="3">
    <source>
        <dbReference type="Pfam" id="PF08338"/>
    </source>
</evidence>
<dbReference type="PANTHER" id="PTHR11092:SF0">
    <property type="entry name" value="EPIMERASE FAMILY PROTEIN SDR39U1"/>
    <property type="match status" value="1"/>
</dbReference>
<comment type="caution">
    <text evidence="4">The sequence shown here is derived from an EMBL/GenBank/DDBJ whole genome shotgun (WGS) entry which is preliminary data.</text>
</comment>
<dbReference type="Pfam" id="PF08338">
    <property type="entry name" value="DUF1731"/>
    <property type="match status" value="1"/>
</dbReference>
<dbReference type="AlphaFoldDB" id="A0A3M8ADL7"/>
<dbReference type="Gene3D" id="3.40.50.720">
    <property type="entry name" value="NAD(P)-binding Rossmann-like Domain"/>
    <property type="match status" value="1"/>
</dbReference>
<dbReference type="SUPFAM" id="SSF51735">
    <property type="entry name" value="NAD(P)-binding Rossmann-fold domains"/>
    <property type="match status" value="1"/>
</dbReference>
<accession>A0A3M8ADL7</accession>
<dbReference type="InterPro" id="IPR036291">
    <property type="entry name" value="NAD(P)-bd_dom_sf"/>
</dbReference>
<dbReference type="InterPro" id="IPR001509">
    <property type="entry name" value="Epimerase_deHydtase"/>
</dbReference>
<name>A0A3M8ADL7_9MICO</name>
<feature type="domain" description="DUF1731" evidence="3">
    <location>
        <begin position="245"/>
        <end position="291"/>
    </location>
</feature>
<dbReference type="RefSeq" id="WP_122936899.1">
    <property type="nucleotide sequence ID" value="NZ_JBHSNT010000100.1"/>
</dbReference>
<evidence type="ECO:0000256" key="1">
    <source>
        <dbReference type="ARBA" id="ARBA00009353"/>
    </source>
</evidence>
<dbReference type="EMBL" id="RHHB01000016">
    <property type="protein sequence ID" value="RNB49314.1"/>
    <property type="molecule type" value="Genomic_DNA"/>
</dbReference>